<comment type="caution">
    <text evidence="1">The sequence shown here is derived from an EMBL/GenBank/DDBJ whole genome shotgun (WGS) entry which is preliminary data.</text>
</comment>
<dbReference type="AlphaFoldDB" id="A0A921I4H8"/>
<evidence type="ECO:0000313" key="2">
    <source>
        <dbReference type="Proteomes" id="UP000747074"/>
    </source>
</evidence>
<sequence>MKRILLFLVGALMKPSMFARKTLLVRSFKHFNYAAAYSYDLGLLLILLTVVGCKSVQNEEEFKHYDKVLIGDYNGQIRDIGTMMNISKDTTEQFRISFAETDSVESIVYWVKQTAIERTASIDAHIDRYQKFNSHLVKDQYVYKGTALQKSGVHLCAMVISATPLEDYVTGKKIPKEELISIKNCIYFETNDAHVNSSYATHTDYVYPQNNEKDNLLHRLFFYLSK</sequence>
<organism evidence="1 2">
    <name type="scientific">Bacteroides xylanisolvens</name>
    <dbReference type="NCBI Taxonomy" id="371601"/>
    <lineage>
        <taxon>Bacteria</taxon>
        <taxon>Pseudomonadati</taxon>
        <taxon>Bacteroidota</taxon>
        <taxon>Bacteroidia</taxon>
        <taxon>Bacteroidales</taxon>
        <taxon>Bacteroidaceae</taxon>
        <taxon>Bacteroides</taxon>
    </lineage>
</organism>
<name>A0A921I4H8_9BACE</name>
<proteinExistence type="predicted"/>
<evidence type="ECO:0000313" key="1">
    <source>
        <dbReference type="EMBL" id="HJG11641.1"/>
    </source>
</evidence>
<reference evidence="1" key="2">
    <citation type="submission" date="2021-09" db="EMBL/GenBank/DDBJ databases">
        <authorList>
            <person name="Gilroy R."/>
        </authorList>
    </citation>
    <scope>NUCLEOTIDE SEQUENCE</scope>
    <source>
        <strain evidence="1">CHK154-13316</strain>
    </source>
</reference>
<gene>
    <name evidence="1" type="ORF">K8V07_06905</name>
</gene>
<accession>A0A921I4H8</accession>
<protein>
    <submittedName>
        <fullName evidence="1">Uncharacterized protein</fullName>
    </submittedName>
</protein>
<dbReference type="EMBL" id="DYVL01000091">
    <property type="protein sequence ID" value="HJG11641.1"/>
    <property type="molecule type" value="Genomic_DNA"/>
</dbReference>
<dbReference type="Proteomes" id="UP000747074">
    <property type="component" value="Unassembled WGS sequence"/>
</dbReference>
<reference evidence="1" key="1">
    <citation type="journal article" date="2021" name="PeerJ">
        <title>Extensive microbial diversity within the chicken gut microbiome revealed by metagenomics and culture.</title>
        <authorList>
            <person name="Gilroy R."/>
            <person name="Ravi A."/>
            <person name="Getino M."/>
            <person name="Pursley I."/>
            <person name="Horton D.L."/>
            <person name="Alikhan N.F."/>
            <person name="Baker D."/>
            <person name="Gharbi K."/>
            <person name="Hall N."/>
            <person name="Watson M."/>
            <person name="Adriaenssens E.M."/>
            <person name="Foster-Nyarko E."/>
            <person name="Jarju S."/>
            <person name="Secka A."/>
            <person name="Antonio M."/>
            <person name="Oren A."/>
            <person name="Chaudhuri R.R."/>
            <person name="La Ragione R."/>
            <person name="Hildebrand F."/>
            <person name="Pallen M.J."/>
        </authorList>
    </citation>
    <scope>NUCLEOTIDE SEQUENCE</scope>
    <source>
        <strain evidence="1">CHK154-13316</strain>
    </source>
</reference>